<accession>A0ABD3ATM1</accession>
<comment type="caution">
    <text evidence="1">The sequence shown here is derived from an EMBL/GenBank/DDBJ whole genome shotgun (WGS) entry which is preliminary data.</text>
</comment>
<evidence type="ECO:0000313" key="1">
    <source>
        <dbReference type="EMBL" id="KAL3534555.1"/>
    </source>
</evidence>
<dbReference type="Proteomes" id="UP001630127">
    <property type="component" value="Unassembled WGS sequence"/>
</dbReference>
<keyword evidence="2" id="KW-1185">Reference proteome</keyword>
<sequence>MGNKGKIPLNEGVVQGGRFSITQSKPFMMRSHGGNRSTSWPQHVTKDMDTLPMISGSKFASFDLELEDEENHGKFSQLEREVYQDNIPLVSVGIDINAVKKKIRVIPPPKIVFLEKP</sequence>
<proteinExistence type="predicted"/>
<name>A0ABD3ATM1_9GENT</name>
<protein>
    <submittedName>
        <fullName evidence="1">Uncharacterized protein</fullName>
    </submittedName>
</protein>
<dbReference type="AlphaFoldDB" id="A0ABD3ATM1"/>
<reference evidence="1 2" key="1">
    <citation type="submission" date="2024-11" db="EMBL/GenBank/DDBJ databases">
        <title>A near-complete genome assembly of Cinchona calisaya.</title>
        <authorList>
            <person name="Lian D.C."/>
            <person name="Zhao X.W."/>
            <person name="Wei L."/>
        </authorList>
    </citation>
    <scope>NUCLEOTIDE SEQUENCE [LARGE SCALE GENOMIC DNA]</scope>
    <source>
        <tissue evidence="1">Nenye</tissue>
    </source>
</reference>
<dbReference type="EMBL" id="JBJUIK010000002">
    <property type="protein sequence ID" value="KAL3534555.1"/>
    <property type="molecule type" value="Genomic_DNA"/>
</dbReference>
<gene>
    <name evidence="1" type="ORF">ACH5RR_003016</name>
</gene>
<organism evidence="1 2">
    <name type="scientific">Cinchona calisaya</name>
    <dbReference type="NCBI Taxonomy" id="153742"/>
    <lineage>
        <taxon>Eukaryota</taxon>
        <taxon>Viridiplantae</taxon>
        <taxon>Streptophyta</taxon>
        <taxon>Embryophyta</taxon>
        <taxon>Tracheophyta</taxon>
        <taxon>Spermatophyta</taxon>
        <taxon>Magnoliopsida</taxon>
        <taxon>eudicotyledons</taxon>
        <taxon>Gunneridae</taxon>
        <taxon>Pentapetalae</taxon>
        <taxon>asterids</taxon>
        <taxon>lamiids</taxon>
        <taxon>Gentianales</taxon>
        <taxon>Rubiaceae</taxon>
        <taxon>Cinchonoideae</taxon>
        <taxon>Cinchoneae</taxon>
        <taxon>Cinchona</taxon>
    </lineage>
</organism>
<evidence type="ECO:0000313" key="2">
    <source>
        <dbReference type="Proteomes" id="UP001630127"/>
    </source>
</evidence>